<gene>
    <name evidence="2" type="ORF">PXEA_LOCUS20766</name>
</gene>
<dbReference type="OrthoDB" id="10258297at2759"/>
<reference evidence="2" key="1">
    <citation type="submission" date="2018-11" db="EMBL/GenBank/DDBJ databases">
        <authorList>
            <consortium name="Pathogen Informatics"/>
        </authorList>
    </citation>
    <scope>NUCLEOTIDE SEQUENCE</scope>
</reference>
<dbReference type="GO" id="GO:1990592">
    <property type="term" value="P:protein K69-linked ufmylation"/>
    <property type="evidence" value="ECO:0007669"/>
    <property type="project" value="TreeGrafter"/>
</dbReference>
<evidence type="ECO:0000313" key="3">
    <source>
        <dbReference type="Proteomes" id="UP000784294"/>
    </source>
</evidence>
<dbReference type="Proteomes" id="UP000784294">
    <property type="component" value="Unassembled WGS sequence"/>
</dbReference>
<dbReference type="InterPro" id="IPR018611">
    <property type="entry name" value="Ufl1"/>
</dbReference>
<feature type="domain" description="E3 UFM1-protein ligase 1-like N-terminal" evidence="1">
    <location>
        <begin position="2"/>
        <end position="59"/>
    </location>
</feature>
<evidence type="ECO:0000313" key="2">
    <source>
        <dbReference type="EMBL" id="VEL27326.1"/>
    </source>
</evidence>
<dbReference type="GO" id="GO:0061666">
    <property type="term" value="F:UFM1 ligase activity"/>
    <property type="evidence" value="ECO:0007669"/>
    <property type="project" value="InterPro"/>
</dbReference>
<dbReference type="GO" id="GO:0034976">
    <property type="term" value="P:response to endoplasmic reticulum stress"/>
    <property type="evidence" value="ECO:0007669"/>
    <property type="project" value="TreeGrafter"/>
</dbReference>
<protein>
    <recommendedName>
        <fullName evidence="1">E3 UFM1-protein ligase 1-like N-terminal domain-containing protein</fullName>
    </recommendedName>
</protein>
<comment type="caution">
    <text evidence="2">The sequence shown here is derived from an EMBL/GenBank/DDBJ whole genome shotgun (WGS) entry which is preliminary data.</text>
</comment>
<accession>A0A3S5A4C7</accession>
<dbReference type="Pfam" id="PF09743">
    <property type="entry name" value="E3_UFM1_ligase"/>
    <property type="match status" value="1"/>
</dbReference>
<dbReference type="PANTHER" id="PTHR31057:SF0">
    <property type="entry name" value="E3 UFM1-PROTEIN LIGASE 1"/>
    <property type="match status" value="1"/>
</dbReference>
<dbReference type="PANTHER" id="PTHR31057">
    <property type="entry name" value="E3 UFM1-PROTEIN LIGASE 1"/>
    <property type="match status" value="1"/>
</dbReference>
<dbReference type="GO" id="GO:0005789">
    <property type="term" value="C:endoplasmic reticulum membrane"/>
    <property type="evidence" value="ECO:0007669"/>
    <property type="project" value="TreeGrafter"/>
</dbReference>
<dbReference type="AlphaFoldDB" id="A0A3S5A4C7"/>
<organism evidence="2 3">
    <name type="scientific">Protopolystoma xenopodis</name>
    <dbReference type="NCBI Taxonomy" id="117903"/>
    <lineage>
        <taxon>Eukaryota</taxon>
        <taxon>Metazoa</taxon>
        <taxon>Spiralia</taxon>
        <taxon>Lophotrochozoa</taxon>
        <taxon>Platyhelminthes</taxon>
        <taxon>Monogenea</taxon>
        <taxon>Polyopisthocotylea</taxon>
        <taxon>Polystomatidea</taxon>
        <taxon>Polystomatidae</taxon>
        <taxon>Protopolystoma</taxon>
    </lineage>
</organism>
<keyword evidence="3" id="KW-1185">Reference proteome</keyword>
<sequence>MEGLIISGEVMGILMASEGLFVPSCFVHAQDTCITTFFEQNGYVEWGFIKRLGISDPGLYLRSKFKEASHSGGISISESLFLQIKAAIDEAISDSSWVDLNFYLPVSVNQKEIEAMMAPFIKGKPACFLQNAMYVVSNDFRKNCFSKLELIIMNKAEEEALRIESPQSVVASETPVVSEQDEQCNSLTKVSKAACGFEVGASEVKTENTKRKYVVNQKENIGEKREEGLIERFTDQDSIMSVPLTTDPVSAFSDDFHFVLSDNPVSELPSELIDGILLLLSEDINKLYSDYIIAALARMANVAIKKTDYTLVKTLLKNTIMDIQLFERGILAIDSDSLRPKLLKHLMHEYASLFINCICHLIAINEDLQWPNASSSDIFGYNLSERRLCPWKNKEYETLDKDQITCPSFFINPVCYA</sequence>
<dbReference type="InterPro" id="IPR056579">
    <property type="entry name" value="Ufl1_N"/>
</dbReference>
<proteinExistence type="predicted"/>
<dbReference type="Pfam" id="PF25870">
    <property type="entry name" value="WHD_UFL1_5th"/>
    <property type="match status" value="1"/>
</dbReference>
<dbReference type="EMBL" id="CAAALY010086479">
    <property type="protein sequence ID" value="VEL27326.1"/>
    <property type="molecule type" value="Genomic_DNA"/>
</dbReference>
<dbReference type="GO" id="GO:0032434">
    <property type="term" value="P:regulation of proteasomal ubiquitin-dependent protein catabolic process"/>
    <property type="evidence" value="ECO:0007669"/>
    <property type="project" value="TreeGrafter"/>
</dbReference>
<evidence type="ECO:0000259" key="1">
    <source>
        <dbReference type="Pfam" id="PF09743"/>
    </source>
</evidence>
<name>A0A3S5A4C7_9PLAT</name>